<dbReference type="Pfam" id="PF13671">
    <property type="entry name" value="AAA_33"/>
    <property type="match status" value="1"/>
</dbReference>
<reference evidence="1" key="2">
    <citation type="submission" date="2020-09" db="EMBL/GenBank/DDBJ databases">
        <authorList>
            <person name="Sun Q."/>
            <person name="Ohkuma M."/>
        </authorList>
    </citation>
    <scope>NUCLEOTIDE SEQUENCE</scope>
    <source>
        <strain evidence="1">JCM 3051</strain>
    </source>
</reference>
<dbReference type="SUPFAM" id="SSF52540">
    <property type="entry name" value="P-loop containing nucleoside triphosphate hydrolases"/>
    <property type="match status" value="1"/>
</dbReference>
<dbReference type="PANTHER" id="PTHR37816:SF1">
    <property type="entry name" value="TOXIN"/>
    <property type="match status" value="1"/>
</dbReference>
<keyword evidence="2" id="KW-1185">Reference proteome</keyword>
<dbReference type="RefSeq" id="WP_171106370.1">
    <property type="nucleotide sequence ID" value="NZ_BMPT01000004.1"/>
</dbReference>
<accession>A0A8H9L277</accession>
<evidence type="ECO:0000313" key="1">
    <source>
        <dbReference type="EMBL" id="GGM20147.1"/>
    </source>
</evidence>
<keyword evidence="1" id="KW-0418">Kinase</keyword>
<protein>
    <submittedName>
        <fullName evidence="1">Adenylate kinase</fullName>
    </submittedName>
</protein>
<dbReference type="InterPro" id="IPR052922">
    <property type="entry name" value="Cytidylate_Kinase-2"/>
</dbReference>
<dbReference type="GO" id="GO:0016301">
    <property type="term" value="F:kinase activity"/>
    <property type="evidence" value="ECO:0007669"/>
    <property type="project" value="UniProtKB-KW"/>
</dbReference>
<keyword evidence="1" id="KW-0808">Transferase</keyword>
<dbReference type="Proteomes" id="UP000655589">
    <property type="component" value="Unassembled WGS sequence"/>
</dbReference>
<dbReference type="EMBL" id="BMPT01000004">
    <property type="protein sequence ID" value="GGM20147.1"/>
    <property type="molecule type" value="Genomic_DNA"/>
</dbReference>
<sequence>MHRVSVVGASGSGKSTLARRLAERLGAPHVELDALHWGPGWTPRSPADLEADALQAVSGERWVVDGNYSALRPLVWARADTVVWVDPPRPLVLARVYRRSFRLAATQEELWPGTGNRQPWRDVLMPWVKDSIVRWSWSELRKHPERYGAAMRDPAYAHLTFHHVRTRRAVEELVAGAGPRS</sequence>
<dbReference type="Gene3D" id="3.40.50.300">
    <property type="entry name" value="P-loop containing nucleotide triphosphate hydrolases"/>
    <property type="match status" value="1"/>
</dbReference>
<dbReference type="PANTHER" id="PTHR37816">
    <property type="entry name" value="YALI0E33011P"/>
    <property type="match status" value="1"/>
</dbReference>
<organism evidence="1 2">
    <name type="scientific">Promicromonospora citrea</name>
    <dbReference type="NCBI Taxonomy" id="43677"/>
    <lineage>
        <taxon>Bacteria</taxon>
        <taxon>Bacillati</taxon>
        <taxon>Actinomycetota</taxon>
        <taxon>Actinomycetes</taxon>
        <taxon>Micrococcales</taxon>
        <taxon>Promicromonosporaceae</taxon>
        <taxon>Promicromonospora</taxon>
    </lineage>
</organism>
<gene>
    <name evidence="1" type="ORF">GCM10010102_14810</name>
</gene>
<evidence type="ECO:0000313" key="2">
    <source>
        <dbReference type="Proteomes" id="UP000655589"/>
    </source>
</evidence>
<name>A0A8H9L277_9MICO</name>
<dbReference type="AlphaFoldDB" id="A0A8H9L277"/>
<comment type="caution">
    <text evidence="1">The sequence shown here is derived from an EMBL/GenBank/DDBJ whole genome shotgun (WGS) entry which is preliminary data.</text>
</comment>
<reference evidence="1" key="1">
    <citation type="journal article" date="2014" name="Int. J. Syst. Evol. Microbiol.">
        <title>Complete genome sequence of Corynebacterium casei LMG S-19264T (=DSM 44701T), isolated from a smear-ripened cheese.</title>
        <authorList>
            <consortium name="US DOE Joint Genome Institute (JGI-PGF)"/>
            <person name="Walter F."/>
            <person name="Albersmeier A."/>
            <person name="Kalinowski J."/>
            <person name="Ruckert C."/>
        </authorList>
    </citation>
    <scope>NUCLEOTIDE SEQUENCE</scope>
    <source>
        <strain evidence="1">JCM 3051</strain>
    </source>
</reference>
<proteinExistence type="predicted"/>
<dbReference type="InterPro" id="IPR027417">
    <property type="entry name" value="P-loop_NTPase"/>
</dbReference>